<accession>A0A427XLM6</accession>
<dbReference type="OrthoDB" id="424402at2759"/>
<feature type="compositionally biased region" description="Low complexity" evidence="1">
    <location>
        <begin position="51"/>
        <end position="64"/>
    </location>
</feature>
<gene>
    <name evidence="2" type="ORF">EHS24_009422</name>
</gene>
<sequence length="230" mass="24017">MTATEPHRMRITTGGSVASYTKFAVNFLRENPDTPLVLHTLPAAKDDDKQPSSSSSSSSKSPASTLHPATLAAPRLVSVAESVKRTYTRQKSATGLWQYTESGLLPSGGGEEAAGPSLARVLSGKLKPKMTHRPFLQITFSRRPLGLETGRNTSVQHVASRRGNVVPDRGQVGGQGTVAAGKNVGDDAAAGMDVAVASASVVAPAERPAKKRKSNVAEHAAKRVKTSAAV</sequence>
<dbReference type="RefSeq" id="XP_028474875.1">
    <property type="nucleotide sequence ID" value="XM_028624707.1"/>
</dbReference>
<evidence type="ECO:0000313" key="2">
    <source>
        <dbReference type="EMBL" id="RSH79766.1"/>
    </source>
</evidence>
<proteinExistence type="predicted"/>
<evidence type="ECO:0000256" key="1">
    <source>
        <dbReference type="SAM" id="MobiDB-lite"/>
    </source>
</evidence>
<name>A0A427XLM6_9TREE</name>
<dbReference type="GeneID" id="39593965"/>
<feature type="region of interest" description="Disordered" evidence="1">
    <location>
        <begin position="42"/>
        <end position="70"/>
    </location>
</feature>
<reference evidence="2 3" key="1">
    <citation type="submission" date="2018-11" db="EMBL/GenBank/DDBJ databases">
        <title>Genome sequence of Apiotrichum porosum DSM 27194.</title>
        <authorList>
            <person name="Aliyu H."/>
            <person name="Gorte O."/>
            <person name="Ochsenreither K."/>
        </authorList>
    </citation>
    <scope>NUCLEOTIDE SEQUENCE [LARGE SCALE GENOMIC DNA]</scope>
    <source>
        <strain evidence="2 3">DSM 27194</strain>
    </source>
</reference>
<dbReference type="STRING" id="105984.A0A427XLM6"/>
<dbReference type="EMBL" id="RSCE01000009">
    <property type="protein sequence ID" value="RSH79766.1"/>
    <property type="molecule type" value="Genomic_DNA"/>
</dbReference>
<organism evidence="2 3">
    <name type="scientific">Apiotrichum porosum</name>
    <dbReference type="NCBI Taxonomy" id="105984"/>
    <lineage>
        <taxon>Eukaryota</taxon>
        <taxon>Fungi</taxon>
        <taxon>Dikarya</taxon>
        <taxon>Basidiomycota</taxon>
        <taxon>Agaricomycotina</taxon>
        <taxon>Tremellomycetes</taxon>
        <taxon>Trichosporonales</taxon>
        <taxon>Trichosporonaceae</taxon>
        <taxon>Apiotrichum</taxon>
    </lineage>
</organism>
<keyword evidence="3" id="KW-1185">Reference proteome</keyword>
<evidence type="ECO:0000313" key="3">
    <source>
        <dbReference type="Proteomes" id="UP000279236"/>
    </source>
</evidence>
<comment type="caution">
    <text evidence="2">The sequence shown here is derived from an EMBL/GenBank/DDBJ whole genome shotgun (WGS) entry which is preliminary data.</text>
</comment>
<dbReference type="Proteomes" id="UP000279236">
    <property type="component" value="Unassembled WGS sequence"/>
</dbReference>
<protein>
    <submittedName>
        <fullName evidence="2">Uncharacterized protein</fullName>
    </submittedName>
</protein>
<dbReference type="AlphaFoldDB" id="A0A427XLM6"/>
<feature type="region of interest" description="Disordered" evidence="1">
    <location>
        <begin position="201"/>
        <end position="230"/>
    </location>
</feature>